<name>A0ABT1E0T1_9ACTN</name>
<dbReference type="Gene3D" id="3.40.710.10">
    <property type="entry name" value="DD-peptidase/beta-lactamase superfamily"/>
    <property type="match status" value="1"/>
</dbReference>
<dbReference type="InterPro" id="IPR012338">
    <property type="entry name" value="Beta-lactam/transpept-like"/>
</dbReference>
<accession>A0ABT1E0T1</accession>
<dbReference type="EMBL" id="JAMYJR010000040">
    <property type="protein sequence ID" value="MCO8275886.1"/>
    <property type="molecule type" value="Genomic_DNA"/>
</dbReference>
<dbReference type="InterPro" id="IPR045155">
    <property type="entry name" value="Beta-lactam_cat"/>
</dbReference>
<evidence type="ECO:0000313" key="2">
    <source>
        <dbReference type="EMBL" id="MCO8275886.1"/>
    </source>
</evidence>
<dbReference type="PANTHER" id="PTHR35333:SF3">
    <property type="entry name" value="BETA-LACTAMASE-TYPE TRANSPEPTIDASE FOLD CONTAINING PROTEIN"/>
    <property type="match status" value="1"/>
</dbReference>
<dbReference type="Proteomes" id="UP001523369">
    <property type="component" value="Unassembled WGS sequence"/>
</dbReference>
<evidence type="ECO:0000313" key="3">
    <source>
        <dbReference type="Proteomes" id="UP001523369"/>
    </source>
</evidence>
<sequence length="251" mass="26667">MDLQEVVDRIVAATPGVSWSIDVPGRASHEPGQRLRTASIGKLLLLAEVARGFETGELDPGEVLSKDPALAVADSGLWQHLAVHALPVADLAVLIAAVSDNYATNVLLARVGLPAVRRTATALGLHETQLLDFVRNNRGPHHPPTLSTGAAGELAAFMHRINRRELLTPAVSERLDGWLATSTDLSMVASAFHDDPLAHTDSVRNKTGTDDGIRADVGYRGEQAYAVLANFAPGDTSMVLHAMREIGTALS</sequence>
<dbReference type="RefSeq" id="WP_253241920.1">
    <property type="nucleotide sequence ID" value="NZ_JAMYJR010000040.1"/>
</dbReference>
<keyword evidence="3" id="KW-1185">Reference proteome</keyword>
<proteinExistence type="predicted"/>
<gene>
    <name evidence="2" type="ORF">M1L60_35440</name>
</gene>
<feature type="domain" description="Beta-lactamase class A catalytic" evidence="1">
    <location>
        <begin position="26"/>
        <end position="225"/>
    </location>
</feature>
<dbReference type="SUPFAM" id="SSF56601">
    <property type="entry name" value="beta-lactamase/transpeptidase-like"/>
    <property type="match status" value="1"/>
</dbReference>
<reference evidence="2 3" key="1">
    <citation type="submission" date="2022-06" db="EMBL/GenBank/DDBJ databases">
        <title>New Species of the Genus Actinoplanes, ActinopZanes ferrugineus.</title>
        <authorList>
            <person name="Ding P."/>
        </authorList>
    </citation>
    <scope>NUCLEOTIDE SEQUENCE [LARGE SCALE GENOMIC DNA]</scope>
    <source>
        <strain evidence="2 3">TRM88003</strain>
    </source>
</reference>
<dbReference type="PANTHER" id="PTHR35333">
    <property type="entry name" value="BETA-LACTAMASE"/>
    <property type="match status" value="1"/>
</dbReference>
<keyword evidence="2" id="KW-0378">Hydrolase</keyword>
<dbReference type="Pfam" id="PF13354">
    <property type="entry name" value="Beta-lactamase2"/>
    <property type="match status" value="1"/>
</dbReference>
<evidence type="ECO:0000259" key="1">
    <source>
        <dbReference type="Pfam" id="PF13354"/>
    </source>
</evidence>
<protein>
    <submittedName>
        <fullName evidence="2">Class A beta-lactamase-related serine hydrolase</fullName>
    </submittedName>
</protein>
<dbReference type="InterPro" id="IPR000871">
    <property type="entry name" value="Beta-lactam_class-A"/>
</dbReference>
<dbReference type="GO" id="GO:0016787">
    <property type="term" value="F:hydrolase activity"/>
    <property type="evidence" value="ECO:0007669"/>
    <property type="project" value="UniProtKB-KW"/>
</dbReference>
<comment type="caution">
    <text evidence="2">The sequence shown here is derived from an EMBL/GenBank/DDBJ whole genome shotgun (WGS) entry which is preliminary data.</text>
</comment>
<organism evidence="2 3">
    <name type="scientific">Paractinoplanes aksuensis</name>
    <dbReference type="NCBI Taxonomy" id="2939490"/>
    <lineage>
        <taxon>Bacteria</taxon>
        <taxon>Bacillati</taxon>
        <taxon>Actinomycetota</taxon>
        <taxon>Actinomycetes</taxon>
        <taxon>Micromonosporales</taxon>
        <taxon>Micromonosporaceae</taxon>
        <taxon>Paractinoplanes</taxon>
    </lineage>
</organism>